<feature type="domain" description="MOSC" evidence="1">
    <location>
        <begin position="31"/>
        <end position="174"/>
    </location>
</feature>
<keyword evidence="3" id="KW-1185">Reference proteome</keyword>
<dbReference type="PANTHER" id="PTHR30212:SF2">
    <property type="entry name" value="PROTEIN YIIM"/>
    <property type="match status" value="1"/>
</dbReference>
<dbReference type="KEGG" id="smao:CAG99_17125"/>
<dbReference type="InterPro" id="IPR052353">
    <property type="entry name" value="Benzoxazolinone_Detox_Enz"/>
</dbReference>
<dbReference type="GO" id="GO:0003824">
    <property type="term" value="F:catalytic activity"/>
    <property type="evidence" value="ECO:0007669"/>
    <property type="project" value="InterPro"/>
</dbReference>
<dbReference type="PANTHER" id="PTHR30212">
    <property type="entry name" value="PROTEIN YIIM"/>
    <property type="match status" value="1"/>
</dbReference>
<reference evidence="2 3" key="1">
    <citation type="submission" date="2017-05" db="EMBL/GenBank/DDBJ databases">
        <title>Complete genome sequence of Streptomyces sp. SCSIO 03032 revealed the diverse biosynthetic pathways for its bioactive secondary metabolites.</title>
        <authorList>
            <person name="Ma L."/>
            <person name="Zhu Y."/>
            <person name="Zhang W."/>
            <person name="Zhang G."/>
            <person name="Tian X."/>
            <person name="Zhang S."/>
            <person name="Zhang C."/>
        </authorList>
    </citation>
    <scope>NUCLEOTIDE SEQUENCE [LARGE SCALE GENOMIC DNA]</scope>
    <source>
        <strain evidence="2 3">SCSIO 03032</strain>
    </source>
</reference>
<dbReference type="OrthoDB" id="9786134at2"/>
<name>A0A1W7CZU8_9ACTN</name>
<proteinExistence type="predicted"/>
<evidence type="ECO:0000313" key="2">
    <source>
        <dbReference type="EMBL" id="ARQ70333.1"/>
    </source>
</evidence>
<dbReference type="AlphaFoldDB" id="A0A1W7CZU8"/>
<dbReference type="GO" id="GO:0030170">
    <property type="term" value="F:pyridoxal phosphate binding"/>
    <property type="evidence" value="ECO:0007669"/>
    <property type="project" value="InterPro"/>
</dbReference>
<dbReference type="Proteomes" id="UP000194218">
    <property type="component" value="Chromosome"/>
</dbReference>
<sequence length="227" mass="24218">MLRTVLSVNLGRGGADAYTDAPSGLTGIDKRPFAGPVEVAAPGPKGVGGSGLAGDMVCDRRHHGGDDQAVYAFAREDLDRWEAALGRSLANGVFGENLTTGGIDVSDVRIGERWRVGDELVIEATSARIPCRTFGDWLGERGWVKRFTQDAAPGAYFRVIRPGAIRAGDPVEVIDRPDHEVTVAFLFQALTTRPELRPRVIAAGEALHAEEYKLARAWAAAAEGTPG</sequence>
<organism evidence="2 3">
    <name type="scientific">Streptomyces marincola</name>
    <dbReference type="NCBI Taxonomy" id="2878388"/>
    <lineage>
        <taxon>Bacteria</taxon>
        <taxon>Bacillati</taxon>
        <taxon>Actinomycetota</taxon>
        <taxon>Actinomycetes</taxon>
        <taxon>Kitasatosporales</taxon>
        <taxon>Streptomycetaceae</taxon>
        <taxon>Streptomyces</taxon>
    </lineage>
</organism>
<evidence type="ECO:0000313" key="3">
    <source>
        <dbReference type="Proteomes" id="UP000194218"/>
    </source>
</evidence>
<dbReference type="Gene3D" id="2.40.33.20">
    <property type="entry name" value="PK beta-barrel domain-like"/>
    <property type="match status" value="1"/>
</dbReference>
<dbReference type="GO" id="GO:0030151">
    <property type="term" value="F:molybdenum ion binding"/>
    <property type="evidence" value="ECO:0007669"/>
    <property type="project" value="InterPro"/>
</dbReference>
<dbReference type="PROSITE" id="PS51340">
    <property type="entry name" value="MOSC"/>
    <property type="match status" value="1"/>
</dbReference>
<gene>
    <name evidence="2" type="ORF">CAG99_17125</name>
</gene>
<accession>A0A1W7CZU8</accession>
<dbReference type="InterPro" id="IPR011037">
    <property type="entry name" value="Pyrv_Knase-like_insert_dom_sf"/>
</dbReference>
<protein>
    <submittedName>
        <fullName evidence="2">MOSC domain-containing protein</fullName>
    </submittedName>
</protein>
<dbReference type="RefSeq" id="WP_086160192.1">
    <property type="nucleotide sequence ID" value="NZ_CP021121.1"/>
</dbReference>
<dbReference type="InterPro" id="IPR005302">
    <property type="entry name" value="MoCF_Sase_C"/>
</dbReference>
<evidence type="ECO:0000259" key="1">
    <source>
        <dbReference type="PROSITE" id="PS51340"/>
    </source>
</evidence>
<dbReference type="SUPFAM" id="SSF50800">
    <property type="entry name" value="PK beta-barrel domain-like"/>
    <property type="match status" value="1"/>
</dbReference>
<dbReference type="EMBL" id="CP021121">
    <property type="protein sequence ID" value="ARQ70333.1"/>
    <property type="molecule type" value="Genomic_DNA"/>
</dbReference>
<dbReference type="Pfam" id="PF03473">
    <property type="entry name" value="MOSC"/>
    <property type="match status" value="1"/>
</dbReference>